<accession>A0ABQ9FX23</accession>
<dbReference type="InterPro" id="IPR016181">
    <property type="entry name" value="Acyl_CoA_acyltransferase"/>
</dbReference>
<dbReference type="Proteomes" id="UP001217089">
    <property type="component" value="Unassembled WGS sequence"/>
</dbReference>
<dbReference type="Gene3D" id="3.40.630.30">
    <property type="match status" value="1"/>
</dbReference>
<keyword evidence="3" id="KW-1185">Reference proteome</keyword>
<dbReference type="Pfam" id="PF00583">
    <property type="entry name" value="Acetyltransf_1"/>
    <property type="match status" value="1"/>
</dbReference>
<evidence type="ECO:0000313" key="3">
    <source>
        <dbReference type="Proteomes" id="UP001217089"/>
    </source>
</evidence>
<evidence type="ECO:0000259" key="1">
    <source>
        <dbReference type="PROSITE" id="PS51186"/>
    </source>
</evidence>
<name>A0ABQ9FX23_TEGGR</name>
<dbReference type="InterPro" id="IPR000182">
    <property type="entry name" value="GNAT_dom"/>
</dbReference>
<sequence>MRMLNKEEMSIILQRPDCLTCLPMIATLPNGRSVIIDRMTDLQLTETYCMIQEAAQHNDGYGIDEFLTEADFRNEIVGSDCFAITCKSSGEMLAGFILAISKFYRGAAGVVDPFIIVKRSERNQKLGQFAFQKAVDFSKKLGYMGMYVDTFSNNVAIQRILEKLGGFTKVGMLPLGGRLNNGRLIGSVIYYKDLTDDGLNVT</sequence>
<reference evidence="2 3" key="1">
    <citation type="submission" date="2022-12" db="EMBL/GenBank/DDBJ databases">
        <title>Chromosome-level genome of Tegillarca granosa.</title>
        <authorList>
            <person name="Kim J."/>
        </authorList>
    </citation>
    <scope>NUCLEOTIDE SEQUENCE [LARGE SCALE GENOMIC DNA]</scope>
    <source>
        <strain evidence="2">Teg-2019</strain>
        <tissue evidence="2">Adductor muscle</tissue>
    </source>
</reference>
<organism evidence="2 3">
    <name type="scientific">Tegillarca granosa</name>
    <name type="common">Malaysian cockle</name>
    <name type="synonym">Anadara granosa</name>
    <dbReference type="NCBI Taxonomy" id="220873"/>
    <lineage>
        <taxon>Eukaryota</taxon>
        <taxon>Metazoa</taxon>
        <taxon>Spiralia</taxon>
        <taxon>Lophotrochozoa</taxon>
        <taxon>Mollusca</taxon>
        <taxon>Bivalvia</taxon>
        <taxon>Autobranchia</taxon>
        <taxon>Pteriomorphia</taxon>
        <taxon>Arcoida</taxon>
        <taxon>Arcoidea</taxon>
        <taxon>Arcidae</taxon>
        <taxon>Tegillarca</taxon>
    </lineage>
</organism>
<dbReference type="EMBL" id="JARBDR010000018">
    <property type="protein sequence ID" value="KAJ8321802.1"/>
    <property type="molecule type" value="Genomic_DNA"/>
</dbReference>
<proteinExistence type="predicted"/>
<dbReference type="PROSITE" id="PS51186">
    <property type="entry name" value="GNAT"/>
    <property type="match status" value="1"/>
</dbReference>
<evidence type="ECO:0000313" key="2">
    <source>
        <dbReference type="EMBL" id="KAJ8321802.1"/>
    </source>
</evidence>
<dbReference type="SUPFAM" id="SSF55729">
    <property type="entry name" value="Acyl-CoA N-acyltransferases (Nat)"/>
    <property type="match status" value="1"/>
</dbReference>
<gene>
    <name evidence="2" type="ORF">KUTeg_000273</name>
</gene>
<protein>
    <recommendedName>
        <fullName evidence="1">N-acetyltransferase domain-containing protein</fullName>
    </recommendedName>
</protein>
<comment type="caution">
    <text evidence="2">The sequence shown here is derived from an EMBL/GenBank/DDBJ whole genome shotgun (WGS) entry which is preliminary data.</text>
</comment>
<feature type="domain" description="N-acetyltransferase" evidence="1">
    <location>
        <begin position="34"/>
        <end position="195"/>
    </location>
</feature>